<protein>
    <recommendedName>
        <fullName evidence="6">Mce-associated membrane protein</fullName>
    </recommendedName>
</protein>
<comment type="subcellular location">
    <subcellularLocation>
        <location evidence="1">Membrane</location>
    </subcellularLocation>
</comment>
<dbReference type="PANTHER" id="PTHR37042:SF4">
    <property type="entry name" value="OUTER MEMBRANE PROTEIN RV1973"/>
    <property type="match status" value="1"/>
</dbReference>
<dbReference type="PANTHER" id="PTHR37042">
    <property type="entry name" value="OUTER MEMBRANE PROTEIN RV1973"/>
    <property type="match status" value="1"/>
</dbReference>
<name>A0ABU5KFG9_9ACTN</name>
<sequence>MGVRSGRWVVGALVVVLVALLVAIGVLVSDRGQVDDELSAAQREVAAAARAEALAFLTVDHEDMDRVADAVLAGATGDFAEEYAAQRRTLEQEAVRTKATSTAEVVALGVGDLDEDTGTVLVAANSTVQNTTTGGEAQVRYYRLRLDLVREGERWLTSDVEFVR</sequence>
<proteinExistence type="predicted"/>
<dbReference type="Proteomes" id="UP001291999">
    <property type="component" value="Unassembled WGS sequence"/>
</dbReference>
<evidence type="ECO:0000256" key="1">
    <source>
        <dbReference type="ARBA" id="ARBA00004370"/>
    </source>
</evidence>
<keyword evidence="3" id="KW-1133">Transmembrane helix</keyword>
<dbReference type="EMBL" id="JAXQPW010000007">
    <property type="protein sequence ID" value="MDZ5663589.1"/>
    <property type="molecule type" value="Genomic_DNA"/>
</dbReference>
<keyword evidence="3" id="KW-0812">Transmembrane</keyword>
<accession>A0ABU5KFG9</accession>
<reference evidence="4 5" key="1">
    <citation type="submission" date="2023-11" db="EMBL/GenBank/DDBJ databases">
        <title>Novel species in genus Nocardioides.</title>
        <authorList>
            <person name="Zhou H."/>
        </authorList>
    </citation>
    <scope>NUCLEOTIDE SEQUENCE [LARGE SCALE GENOMIC DNA]</scope>
    <source>
        <strain evidence="4 5">S-58</strain>
    </source>
</reference>
<keyword evidence="5" id="KW-1185">Reference proteome</keyword>
<evidence type="ECO:0008006" key="6">
    <source>
        <dbReference type="Google" id="ProtNLM"/>
    </source>
</evidence>
<keyword evidence="2 3" id="KW-0472">Membrane</keyword>
<evidence type="ECO:0000313" key="4">
    <source>
        <dbReference type="EMBL" id="MDZ5663589.1"/>
    </source>
</evidence>
<evidence type="ECO:0000256" key="3">
    <source>
        <dbReference type="SAM" id="Phobius"/>
    </source>
</evidence>
<gene>
    <name evidence="4" type="ORF">SFC79_17575</name>
</gene>
<organism evidence="4 5">
    <name type="scientific">Nocardioides renjunii</name>
    <dbReference type="NCBI Taxonomy" id="3095075"/>
    <lineage>
        <taxon>Bacteria</taxon>
        <taxon>Bacillati</taxon>
        <taxon>Actinomycetota</taxon>
        <taxon>Actinomycetes</taxon>
        <taxon>Propionibacteriales</taxon>
        <taxon>Nocardioidaceae</taxon>
        <taxon>Nocardioides</taxon>
    </lineage>
</organism>
<evidence type="ECO:0000313" key="5">
    <source>
        <dbReference type="Proteomes" id="UP001291999"/>
    </source>
</evidence>
<evidence type="ECO:0000256" key="2">
    <source>
        <dbReference type="ARBA" id="ARBA00023136"/>
    </source>
</evidence>
<dbReference type="RefSeq" id="WP_172274630.1">
    <property type="nucleotide sequence ID" value="NZ_CP141058.1"/>
</dbReference>
<feature type="transmembrane region" description="Helical" evidence="3">
    <location>
        <begin position="6"/>
        <end position="28"/>
    </location>
</feature>
<comment type="caution">
    <text evidence="4">The sequence shown here is derived from an EMBL/GenBank/DDBJ whole genome shotgun (WGS) entry which is preliminary data.</text>
</comment>